<feature type="compositionally biased region" description="Basic and acidic residues" evidence="1">
    <location>
        <begin position="251"/>
        <end position="260"/>
    </location>
</feature>
<evidence type="ECO:0000313" key="4">
    <source>
        <dbReference type="Proteomes" id="UP001292094"/>
    </source>
</evidence>
<name>A0AAE1PUN1_9EUCA</name>
<dbReference type="GO" id="GO:0003677">
    <property type="term" value="F:DNA binding"/>
    <property type="evidence" value="ECO:0007669"/>
    <property type="project" value="InterPro"/>
</dbReference>
<evidence type="ECO:0000256" key="1">
    <source>
        <dbReference type="SAM" id="MobiDB-lite"/>
    </source>
</evidence>
<dbReference type="Proteomes" id="UP001292094">
    <property type="component" value="Unassembled WGS sequence"/>
</dbReference>
<feature type="domain" description="HTH psq-type" evidence="2">
    <location>
        <begin position="1"/>
        <end position="34"/>
    </location>
</feature>
<feature type="region of interest" description="Disordered" evidence="1">
    <location>
        <begin position="166"/>
        <end position="277"/>
    </location>
</feature>
<dbReference type="InterPro" id="IPR007889">
    <property type="entry name" value="HTH_Psq"/>
</dbReference>
<gene>
    <name evidence="3" type="ORF">Pmani_014188</name>
</gene>
<reference evidence="3" key="1">
    <citation type="submission" date="2023-11" db="EMBL/GenBank/DDBJ databases">
        <title>Genome assemblies of two species of porcelain crab, Petrolisthes cinctipes and Petrolisthes manimaculis (Anomura: Porcellanidae).</title>
        <authorList>
            <person name="Angst P."/>
        </authorList>
    </citation>
    <scope>NUCLEOTIDE SEQUENCE</scope>
    <source>
        <strain evidence="3">PB745_02</strain>
        <tissue evidence="3">Gill</tissue>
    </source>
</reference>
<proteinExistence type="predicted"/>
<protein>
    <recommendedName>
        <fullName evidence="2">HTH psq-type domain-containing protein</fullName>
    </recommendedName>
</protein>
<evidence type="ECO:0000259" key="2">
    <source>
        <dbReference type="Pfam" id="PF05225"/>
    </source>
</evidence>
<comment type="caution">
    <text evidence="3">The sequence shown here is derived from an EMBL/GenBank/DDBJ whole genome shotgun (WGS) entry which is preliminary data.</text>
</comment>
<accession>A0AAE1PUN1</accession>
<evidence type="ECO:0000313" key="3">
    <source>
        <dbReference type="EMBL" id="KAK4314483.1"/>
    </source>
</evidence>
<feature type="compositionally biased region" description="Polar residues" evidence="1">
    <location>
        <begin position="187"/>
        <end position="204"/>
    </location>
</feature>
<keyword evidence="4" id="KW-1185">Reference proteome</keyword>
<dbReference type="Pfam" id="PF05225">
    <property type="entry name" value="HTH_psq"/>
    <property type="match status" value="1"/>
</dbReference>
<organism evidence="3 4">
    <name type="scientific">Petrolisthes manimaculis</name>
    <dbReference type="NCBI Taxonomy" id="1843537"/>
    <lineage>
        <taxon>Eukaryota</taxon>
        <taxon>Metazoa</taxon>
        <taxon>Ecdysozoa</taxon>
        <taxon>Arthropoda</taxon>
        <taxon>Crustacea</taxon>
        <taxon>Multicrustacea</taxon>
        <taxon>Malacostraca</taxon>
        <taxon>Eumalacostraca</taxon>
        <taxon>Eucarida</taxon>
        <taxon>Decapoda</taxon>
        <taxon>Pleocyemata</taxon>
        <taxon>Anomura</taxon>
        <taxon>Galatheoidea</taxon>
        <taxon>Porcellanidae</taxon>
        <taxon>Petrolisthes</taxon>
    </lineage>
</organism>
<dbReference type="Gene3D" id="1.10.10.60">
    <property type="entry name" value="Homeodomain-like"/>
    <property type="match status" value="1"/>
</dbReference>
<dbReference type="AlphaFoldDB" id="A0AAE1PUN1"/>
<dbReference type="EMBL" id="JAWZYT010001218">
    <property type="protein sequence ID" value="KAK4314483.1"/>
    <property type="molecule type" value="Genomic_DNA"/>
</dbReference>
<sequence length="334" mass="37101">MEQAMAKVLSGLSIRAAADEYGVARNTLHRYVQKAQKASEGTLGLDNPSGWMNNEPFPEVLKHFIKHTSKDNGVTILTIHPHSSHKMQPLDVAVYGLFKSYYAAAMDSCLLQKPGIPLTIYDIGSLVDTAFKQSMTPSNITSGFKRSGIFPFDDNVFYDSDFSPTSVTDCPEPVKPVKTPEAVPSHENGNLPASTSGHDFQSPQEIRGYPKAAPRKETGKGRKRVRSMIATDTPEKGVFAQSRPQNTHNTQNRDAKKDNSSKPIHKKLVFEEDSSSGEDLVLLDHSSDDFDEVNNEDQVFPALEAEPKVNDYIVAEFKRTHLRYYVGLNNEGER</sequence>